<feature type="transmembrane region" description="Helical" evidence="3">
    <location>
        <begin position="235"/>
        <end position="252"/>
    </location>
</feature>
<keyword evidence="3" id="KW-0812">Transmembrane</keyword>
<evidence type="ECO:0000313" key="5">
    <source>
        <dbReference type="EMBL" id="KXN69736.1"/>
    </source>
</evidence>
<keyword evidence="2" id="KW-0677">Repeat</keyword>
<keyword evidence="3" id="KW-0472">Membrane</keyword>
<evidence type="ECO:0000256" key="3">
    <source>
        <dbReference type="SAM" id="Phobius"/>
    </source>
</evidence>
<evidence type="ECO:0000256" key="2">
    <source>
        <dbReference type="ARBA" id="ARBA00022737"/>
    </source>
</evidence>
<protein>
    <submittedName>
        <fullName evidence="5">Rhodanese-like protein</fullName>
    </submittedName>
</protein>
<dbReference type="PANTHER" id="PTHR11364">
    <property type="entry name" value="THIOSULFATE SULFERTANSFERASE"/>
    <property type="match status" value="1"/>
</dbReference>
<proteinExistence type="predicted"/>
<dbReference type="InterPro" id="IPR045078">
    <property type="entry name" value="TST/MPST-like"/>
</dbReference>
<accession>A0A137P407</accession>
<dbReference type="Gene3D" id="3.40.250.10">
    <property type="entry name" value="Rhodanese-like domain"/>
    <property type="match status" value="2"/>
</dbReference>
<dbReference type="Proteomes" id="UP000070444">
    <property type="component" value="Unassembled WGS sequence"/>
</dbReference>
<dbReference type="PROSITE" id="PS50206">
    <property type="entry name" value="RHODANESE_3"/>
    <property type="match status" value="2"/>
</dbReference>
<dbReference type="CDD" id="cd01448">
    <property type="entry name" value="TST_Repeat_1"/>
    <property type="match status" value="1"/>
</dbReference>
<dbReference type="STRING" id="796925.A0A137P407"/>
<evidence type="ECO:0000256" key="1">
    <source>
        <dbReference type="ARBA" id="ARBA00022679"/>
    </source>
</evidence>
<dbReference type="OMA" id="SPRAYWI"/>
<name>A0A137P407_CONC2</name>
<sequence>MKELVPPLVTTDYVSKNLNNITLVDSTWYFPNLNKDAFEEFQLERLPNSKFLSILELRDKTTELPNMLPSPKEFAQYMENIKISPSDHIVLYDKHGVFSSPRAYWIFNHDKVSILNGGFPKWKAEDRELIINKQTYLEELNEQKSVNYPIPTINQEFITNYDTVINLVKNANNGGVQLIDARPTQLYNAGHIPQSKSFSFDKVLEITPEGYKQFKTKSELSAIIFELELNLNAPLIGYCAIAMTACIVFFAIKYASQFELDSVESSTERDEDSNLNIKVYDGSWAEYSKREDSIIST</sequence>
<dbReference type="InterPro" id="IPR036873">
    <property type="entry name" value="Rhodanese-like_dom_sf"/>
</dbReference>
<dbReference type="SUPFAM" id="SSF52821">
    <property type="entry name" value="Rhodanese/Cell cycle control phosphatase"/>
    <property type="match status" value="2"/>
</dbReference>
<dbReference type="PANTHER" id="PTHR11364:SF27">
    <property type="entry name" value="SULFURTRANSFERASE"/>
    <property type="match status" value="1"/>
</dbReference>
<evidence type="ECO:0000313" key="6">
    <source>
        <dbReference type="Proteomes" id="UP000070444"/>
    </source>
</evidence>
<dbReference type="InterPro" id="IPR001763">
    <property type="entry name" value="Rhodanese-like_dom"/>
</dbReference>
<keyword evidence="3" id="KW-1133">Transmembrane helix</keyword>
<dbReference type="GO" id="GO:0004792">
    <property type="term" value="F:thiosulfate-cyanide sulfurtransferase activity"/>
    <property type="evidence" value="ECO:0007669"/>
    <property type="project" value="TreeGrafter"/>
</dbReference>
<organism evidence="5 6">
    <name type="scientific">Conidiobolus coronatus (strain ATCC 28846 / CBS 209.66 / NRRL 28638)</name>
    <name type="common">Delacroixia coronata</name>
    <dbReference type="NCBI Taxonomy" id="796925"/>
    <lineage>
        <taxon>Eukaryota</taxon>
        <taxon>Fungi</taxon>
        <taxon>Fungi incertae sedis</taxon>
        <taxon>Zoopagomycota</taxon>
        <taxon>Entomophthoromycotina</taxon>
        <taxon>Entomophthoromycetes</taxon>
        <taxon>Entomophthorales</taxon>
        <taxon>Ancylistaceae</taxon>
        <taxon>Conidiobolus</taxon>
    </lineage>
</organism>
<feature type="domain" description="Rhodanese" evidence="4">
    <location>
        <begin position="17"/>
        <end position="131"/>
    </location>
</feature>
<dbReference type="AlphaFoldDB" id="A0A137P407"/>
<dbReference type="SMART" id="SM00450">
    <property type="entry name" value="RHOD"/>
    <property type="match status" value="2"/>
</dbReference>
<dbReference type="Pfam" id="PF00581">
    <property type="entry name" value="Rhodanese"/>
    <property type="match status" value="2"/>
</dbReference>
<keyword evidence="6" id="KW-1185">Reference proteome</keyword>
<gene>
    <name evidence="5" type="ORF">CONCODRAFT_7821</name>
</gene>
<dbReference type="EMBL" id="KQ964525">
    <property type="protein sequence ID" value="KXN69736.1"/>
    <property type="molecule type" value="Genomic_DNA"/>
</dbReference>
<reference evidence="5 6" key="1">
    <citation type="journal article" date="2015" name="Genome Biol. Evol.">
        <title>Phylogenomic analyses indicate that early fungi evolved digesting cell walls of algal ancestors of land plants.</title>
        <authorList>
            <person name="Chang Y."/>
            <person name="Wang S."/>
            <person name="Sekimoto S."/>
            <person name="Aerts A.L."/>
            <person name="Choi C."/>
            <person name="Clum A."/>
            <person name="LaButti K.M."/>
            <person name="Lindquist E.A."/>
            <person name="Yee Ngan C."/>
            <person name="Ohm R.A."/>
            <person name="Salamov A.A."/>
            <person name="Grigoriev I.V."/>
            <person name="Spatafora J.W."/>
            <person name="Berbee M.L."/>
        </authorList>
    </citation>
    <scope>NUCLEOTIDE SEQUENCE [LARGE SCALE GENOMIC DNA]</scope>
    <source>
        <strain evidence="5 6">NRRL 28638</strain>
    </source>
</reference>
<dbReference type="GO" id="GO:0005739">
    <property type="term" value="C:mitochondrion"/>
    <property type="evidence" value="ECO:0007669"/>
    <property type="project" value="TreeGrafter"/>
</dbReference>
<evidence type="ECO:0000259" key="4">
    <source>
        <dbReference type="PROSITE" id="PS50206"/>
    </source>
</evidence>
<dbReference type="OrthoDB" id="270167at2759"/>
<keyword evidence="1" id="KW-0808">Transferase</keyword>
<feature type="domain" description="Rhodanese" evidence="4">
    <location>
        <begin position="172"/>
        <end position="296"/>
    </location>
</feature>